<name>A0A2S3YVJ0_9HYPH</name>
<protein>
    <submittedName>
        <fullName evidence="1">Uncharacterized protein</fullName>
    </submittedName>
</protein>
<sequence>MFRRKFRNAIELLSDHLAKADDAEFLQMAWAVDTLQSSIGGDVNRYLEHPSEAKTTDIAAQYYVYKWDIETLVMLLLTIPKHDQKNASRRLNCGHFGAMALVVNLLRSAENYESGIRLDGSNIFAELHRIGQRQFGWQRGFATTERLYRYAYVYAQGDCEKFFKDKNGISVSDFILGCFVLFVHHRKVPWVKATPLSFLNKPQEIIDKTLAVIAREIPALRESALDMLPAERRIAYLPSVLRRFPVVIHPRLGTYIAPLPELIMLRATVGLYYDVALGSSALVNEANQRFEEYTRLLIVNLCPRFEALPAIRYGSKKASYDSPDVLLKDADKLVAVIECKATKLTHKAQFAEDPIAEAQGAYDQIVKAIFQLWRFFSHVRRGLFRGYELAPEAHAIVLTLDSWMQMAPGLRTEALSRASTLADTDGNITQEDRRPVIFCSIQDLADTLVLSTEDDLLDAFARSTTTEHSGWTLREVRREGRKPEEAKNLTLDFSQLLPWWTDIQERQKARNRD</sequence>
<evidence type="ECO:0000313" key="2">
    <source>
        <dbReference type="Proteomes" id="UP000237511"/>
    </source>
</evidence>
<gene>
    <name evidence="1" type="ORF">ATY31_02185</name>
</gene>
<proteinExistence type="predicted"/>
<dbReference type="AlphaFoldDB" id="A0A2S3YVJ0"/>
<comment type="caution">
    <text evidence="1">The sequence shown here is derived from an EMBL/GenBank/DDBJ whole genome shotgun (WGS) entry which is preliminary data.</text>
</comment>
<organism evidence="1 2">
    <name type="scientific">Sinorhizobium americanum</name>
    <dbReference type="NCBI Taxonomy" id="194963"/>
    <lineage>
        <taxon>Bacteria</taxon>
        <taxon>Pseudomonadati</taxon>
        <taxon>Pseudomonadota</taxon>
        <taxon>Alphaproteobacteria</taxon>
        <taxon>Hyphomicrobiales</taxon>
        <taxon>Rhizobiaceae</taxon>
        <taxon>Sinorhizobium/Ensifer group</taxon>
        <taxon>Sinorhizobium</taxon>
    </lineage>
</organism>
<evidence type="ECO:0000313" key="1">
    <source>
        <dbReference type="EMBL" id="POH35635.1"/>
    </source>
</evidence>
<dbReference type="EMBL" id="LODU01000002">
    <property type="protein sequence ID" value="POH35635.1"/>
    <property type="molecule type" value="Genomic_DNA"/>
</dbReference>
<reference evidence="1 2" key="1">
    <citation type="journal article" date="2014" name="Syst. Appl. Microbiol.">
        <title>Microsymbionts of Phaseolus vulgaris in acid and alkaline soils of Mexico.</title>
        <authorList>
            <person name="Verastegui-Valdes M.M."/>
            <person name="Zhang Y.J."/>
            <person name="Rivera-Orduna F.N."/>
            <person name="Cheng H.P."/>
            <person name="Sui X.H."/>
            <person name="Wang E.T."/>
        </authorList>
    </citation>
    <scope>NUCLEOTIDE SEQUENCE [LARGE SCALE GENOMIC DNA]</scope>
    <source>
        <strain evidence="1 2">FG01</strain>
    </source>
</reference>
<dbReference type="Proteomes" id="UP000237511">
    <property type="component" value="Unassembled WGS sequence"/>
</dbReference>
<accession>A0A2S3YVJ0</accession>